<gene>
    <name evidence="2" type="ORF">IAY_05625</name>
</gene>
<feature type="transmembrane region" description="Helical" evidence="1">
    <location>
        <begin position="21"/>
        <end position="46"/>
    </location>
</feature>
<evidence type="ECO:0008006" key="4">
    <source>
        <dbReference type="Google" id="ProtNLM"/>
    </source>
</evidence>
<keyword evidence="1" id="KW-1133">Transmembrane helix</keyword>
<evidence type="ECO:0000313" key="3">
    <source>
        <dbReference type="Proteomes" id="UP000014060"/>
    </source>
</evidence>
<keyword evidence="1" id="KW-0472">Membrane</keyword>
<feature type="transmembrane region" description="Helical" evidence="1">
    <location>
        <begin position="126"/>
        <end position="149"/>
    </location>
</feature>
<dbReference type="AlphaFoldDB" id="A0ABC9SSL6"/>
<protein>
    <recommendedName>
        <fullName evidence="4">Yip1 domain-containing protein</fullName>
    </recommendedName>
</protein>
<evidence type="ECO:0000256" key="1">
    <source>
        <dbReference type="SAM" id="Phobius"/>
    </source>
</evidence>
<keyword evidence="1" id="KW-0812">Transmembrane</keyword>
<proteinExistence type="predicted"/>
<sequence>MLELIIKPINFFNEPTKKKILLVNIFWMLIFNSFLTSSLCIISNWYGFNKWLSTFIIIFIIICPFIFITSFIISTFWSLITLFMHKTDLSIKKMYFVTLSSISIMLFLQSILFIAILTLFKGDNVNTLIIVCTSLIFSFISLRIVYYGFIYYVKLSKKFTTIFVTILYLGLFSLNLISLLK</sequence>
<comment type="caution">
    <text evidence="2">The sequence shown here is derived from an EMBL/GenBank/DDBJ whole genome shotgun (WGS) entry which is preliminary data.</text>
</comment>
<name>A0ABC9SSL6_BACCE</name>
<accession>A0ABC9SSL6</accession>
<dbReference type="EMBL" id="AHCJ01000071">
    <property type="protein sequence ID" value="EOQ58875.1"/>
    <property type="molecule type" value="Genomic_DNA"/>
</dbReference>
<evidence type="ECO:0000313" key="2">
    <source>
        <dbReference type="EMBL" id="EOQ58875.1"/>
    </source>
</evidence>
<feature type="transmembrane region" description="Helical" evidence="1">
    <location>
        <begin position="95"/>
        <end position="120"/>
    </location>
</feature>
<feature type="transmembrane region" description="Helical" evidence="1">
    <location>
        <begin position="52"/>
        <end position="83"/>
    </location>
</feature>
<dbReference type="Proteomes" id="UP000014060">
    <property type="component" value="Unassembled WGS sequence"/>
</dbReference>
<reference evidence="2 3" key="1">
    <citation type="submission" date="2013-01" db="EMBL/GenBank/DDBJ databases">
        <title>The Genome Sequence of Bacillus cereus TIAC219.</title>
        <authorList>
            <consortium name="The Broad Institute Genome Sequencing Platform"/>
            <consortium name="The Broad Institute Genome Sequencing Center for Infectious Disease"/>
            <person name="Feldgarden M."/>
            <person name="Van der Auwera G.A."/>
            <person name="Mahillon J."/>
            <person name="Duprez V."/>
            <person name="Timmery S."/>
            <person name="Mattelet C."/>
            <person name="Dierick K."/>
            <person name="Sun M."/>
            <person name="Yu Z."/>
            <person name="Zhu L."/>
            <person name="Hu X."/>
            <person name="Shank E.B."/>
            <person name="Swiecicka I."/>
            <person name="Hansen B.M."/>
            <person name="Andrup L."/>
            <person name="Walker B."/>
            <person name="Young S.K."/>
            <person name="Zeng Q."/>
            <person name="Gargeya S."/>
            <person name="Fitzgerald M."/>
            <person name="Haas B."/>
            <person name="Abouelleil A."/>
            <person name="Alvarado L."/>
            <person name="Arachchi H.M."/>
            <person name="Berlin A.M."/>
            <person name="Chapman S.B."/>
            <person name="Dewar J."/>
            <person name="Goldberg J."/>
            <person name="Griggs A."/>
            <person name="Gujja S."/>
            <person name="Hansen M."/>
            <person name="Howarth C."/>
            <person name="Imamovic A."/>
            <person name="Larimer J."/>
            <person name="McCowan C."/>
            <person name="Murphy C."/>
            <person name="Neiman D."/>
            <person name="Pearson M."/>
            <person name="Priest M."/>
            <person name="Roberts A."/>
            <person name="Saif S."/>
            <person name="Shea T."/>
            <person name="Sisk P."/>
            <person name="Sykes S."/>
            <person name="Wortman J."/>
            <person name="Nusbaum C."/>
            <person name="Birren B."/>
        </authorList>
    </citation>
    <scope>NUCLEOTIDE SEQUENCE [LARGE SCALE GENOMIC DNA]</scope>
    <source>
        <strain evidence="2 3">TIAC219</strain>
    </source>
</reference>
<feature type="transmembrane region" description="Helical" evidence="1">
    <location>
        <begin position="161"/>
        <end position="180"/>
    </location>
</feature>
<organism evidence="2 3">
    <name type="scientific">Bacillus cereus TIAC219</name>
    <dbReference type="NCBI Taxonomy" id="718222"/>
    <lineage>
        <taxon>Bacteria</taxon>
        <taxon>Bacillati</taxon>
        <taxon>Bacillota</taxon>
        <taxon>Bacilli</taxon>
        <taxon>Bacillales</taxon>
        <taxon>Bacillaceae</taxon>
        <taxon>Bacillus</taxon>
        <taxon>Bacillus cereus group</taxon>
    </lineage>
</organism>